<sequence length="49" mass="5679">MLERESRSRPAPLPPNKPTPPFLPNNQIDVSGFLQRNRDIIFWETLVCS</sequence>
<protein>
    <submittedName>
        <fullName evidence="2">Uncharacterized protein</fullName>
    </submittedName>
</protein>
<reference evidence="2 3" key="1">
    <citation type="journal article" date="2018" name="Nat. Genet.">
        <title>The Rosa genome provides new insights in the design of modern roses.</title>
        <authorList>
            <person name="Bendahmane M."/>
        </authorList>
    </citation>
    <scope>NUCLEOTIDE SEQUENCE [LARGE SCALE GENOMIC DNA]</scope>
    <source>
        <strain evidence="3">cv. Old Blush</strain>
    </source>
</reference>
<feature type="region of interest" description="Disordered" evidence="1">
    <location>
        <begin position="1"/>
        <end position="25"/>
    </location>
</feature>
<dbReference type="Proteomes" id="UP000238479">
    <property type="component" value="Chromosome 7"/>
</dbReference>
<dbReference type="EMBL" id="PDCK01000045">
    <property type="protein sequence ID" value="PRQ17328.1"/>
    <property type="molecule type" value="Genomic_DNA"/>
</dbReference>
<evidence type="ECO:0000313" key="3">
    <source>
        <dbReference type="Proteomes" id="UP000238479"/>
    </source>
</evidence>
<evidence type="ECO:0000256" key="1">
    <source>
        <dbReference type="SAM" id="MobiDB-lite"/>
    </source>
</evidence>
<dbReference type="Gramene" id="PRQ17328">
    <property type="protein sequence ID" value="PRQ17328"/>
    <property type="gene ID" value="RchiOBHm_Chr7g0193771"/>
</dbReference>
<comment type="caution">
    <text evidence="2">The sequence shown here is derived from an EMBL/GenBank/DDBJ whole genome shotgun (WGS) entry which is preliminary data.</text>
</comment>
<keyword evidence="3" id="KW-1185">Reference proteome</keyword>
<dbReference type="AlphaFoldDB" id="A0A2P6P5W7"/>
<organism evidence="2 3">
    <name type="scientific">Rosa chinensis</name>
    <name type="common">China rose</name>
    <dbReference type="NCBI Taxonomy" id="74649"/>
    <lineage>
        <taxon>Eukaryota</taxon>
        <taxon>Viridiplantae</taxon>
        <taxon>Streptophyta</taxon>
        <taxon>Embryophyta</taxon>
        <taxon>Tracheophyta</taxon>
        <taxon>Spermatophyta</taxon>
        <taxon>Magnoliopsida</taxon>
        <taxon>eudicotyledons</taxon>
        <taxon>Gunneridae</taxon>
        <taxon>Pentapetalae</taxon>
        <taxon>rosids</taxon>
        <taxon>fabids</taxon>
        <taxon>Rosales</taxon>
        <taxon>Rosaceae</taxon>
        <taxon>Rosoideae</taxon>
        <taxon>Rosoideae incertae sedis</taxon>
        <taxon>Rosa</taxon>
    </lineage>
</organism>
<proteinExistence type="predicted"/>
<accession>A0A2P6P5W7</accession>
<name>A0A2P6P5W7_ROSCH</name>
<gene>
    <name evidence="2" type="ORF">RchiOBHm_Chr7g0193771</name>
</gene>
<evidence type="ECO:0000313" key="2">
    <source>
        <dbReference type="EMBL" id="PRQ17328.1"/>
    </source>
</evidence>
<feature type="compositionally biased region" description="Pro residues" evidence="1">
    <location>
        <begin position="11"/>
        <end position="23"/>
    </location>
</feature>